<comment type="cofactor">
    <cofactor evidence="5">
        <name>adenosylcob(III)alamin</name>
        <dbReference type="ChEBI" id="CHEBI:18408"/>
    </cofactor>
    <text evidence="5">Binds between the large and small subunits.</text>
</comment>
<dbReference type="NCBIfam" id="NF003971">
    <property type="entry name" value="PRK05465.1"/>
    <property type="match status" value="1"/>
</dbReference>
<dbReference type="GO" id="GO:0031471">
    <property type="term" value="C:ethanolamine degradation polyhedral organelle"/>
    <property type="evidence" value="ECO:0007669"/>
    <property type="project" value="UniProtKB-UniRule"/>
</dbReference>
<dbReference type="HAMAP" id="MF_00601">
    <property type="entry name" value="EutC"/>
    <property type="match status" value="1"/>
</dbReference>
<dbReference type="Pfam" id="PF05985">
    <property type="entry name" value="EutC"/>
    <property type="match status" value="1"/>
</dbReference>
<dbReference type="Proteomes" id="UP000242469">
    <property type="component" value="Unassembled WGS sequence"/>
</dbReference>
<evidence type="ECO:0000313" key="6">
    <source>
        <dbReference type="EMBL" id="SEA98780.1"/>
    </source>
</evidence>
<comment type="function">
    <text evidence="5">Catalyzes the deamination of various vicinal amino-alcohols to oxo compounds. Allows this organism to utilize ethanolamine as the sole source of nitrogen and carbon in the presence of external vitamin B12.</text>
</comment>
<dbReference type="STRING" id="1122198.SAMN02745729_11220"/>
<organism evidence="6 7">
    <name type="scientific">Marinobacterium iners DSM 11526</name>
    <dbReference type="NCBI Taxonomy" id="1122198"/>
    <lineage>
        <taxon>Bacteria</taxon>
        <taxon>Pseudomonadati</taxon>
        <taxon>Pseudomonadota</taxon>
        <taxon>Gammaproteobacteria</taxon>
        <taxon>Oceanospirillales</taxon>
        <taxon>Oceanospirillaceae</taxon>
        <taxon>Marinobacterium</taxon>
    </lineage>
</organism>
<dbReference type="EMBL" id="FNRJ01000012">
    <property type="protein sequence ID" value="SEA98780.1"/>
    <property type="molecule type" value="Genomic_DNA"/>
</dbReference>
<dbReference type="UniPathway" id="UPA00560"/>
<keyword evidence="1 5" id="KW-0846">Cobalamin</keyword>
<evidence type="ECO:0000313" key="7">
    <source>
        <dbReference type="Proteomes" id="UP000242469"/>
    </source>
</evidence>
<feature type="binding site" evidence="5">
    <location>
        <position position="165"/>
    </location>
    <ligand>
        <name>adenosylcob(III)alamin</name>
        <dbReference type="ChEBI" id="CHEBI:18408"/>
    </ligand>
</feature>
<dbReference type="EC" id="4.3.1.7" evidence="5"/>
<dbReference type="GO" id="GO:0046336">
    <property type="term" value="P:ethanolamine catabolic process"/>
    <property type="evidence" value="ECO:0007669"/>
    <property type="project" value="UniProtKB-UniRule"/>
</dbReference>
<gene>
    <name evidence="5" type="primary">eutC</name>
    <name evidence="6" type="ORF">SAMN02745729_11220</name>
</gene>
<dbReference type="AlphaFoldDB" id="A0A1H4FPL9"/>
<dbReference type="PANTHER" id="PTHR39330">
    <property type="entry name" value="ETHANOLAMINE AMMONIA-LYASE LIGHT CHAIN"/>
    <property type="match status" value="1"/>
</dbReference>
<feature type="binding site" evidence="5">
    <location>
        <position position="215"/>
    </location>
    <ligand>
        <name>adenosylcob(III)alamin</name>
        <dbReference type="ChEBI" id="CHEBI:18408"/>
    </ligand>
</feature>
<dbReference type="InterPro" id="IPR042255">
    <property type="entry name" value="EutC_N"/>
</dbReference>
<dbReference type="RefSeq" id="WP_091827169.1">
    <property type="nucleotide sequence ID" value="NZ_FNRJ01000012.1"/>
</dbReference>
<name>A0A1H4FPL9_9GAMM</name>
<dbReference type="InterPro" id="IPR042251">
    <property type="entry name" value="EutC_C"/>
</dbReference>
<feature type="binding site" evidence="5">
    <location>
        <position position="186"/>
    </location>
    <ligand>
        <name>adenosylcob(III)alamin</name>
        <dbReference type="ChEBI" id="CHEBI:18408"/>
    </ligand>
</feature>
<dbReference type="GO" id="GO:0008851">
    <property type="term" value="F:ethanolamine ammonia-lyase activity"/>
    <property type="evidence" value="ECO:0007669"/>
    <property type="project" value="UniProtKB-UniRule"/>
</dbReference>
<dbReference type="PANTHER" id="PTHR39330:SF1">
    <property type="entry name" value="ETHANOLAMINE AMMONIA-LYASE SMALL SUBUNIT"/>
    <property type="match status" value="1"/>
</dbReference>
<comment type="catalytic activity">
    <reaction evidence="5">
        <text>ethanolamine = acetaldehyde + NH4(+)</text>
        <dbReference type="Rhea" id="RHEA:15313"/>
        <dbReference type="ChEBI" id="CHEBI:15343"/>
        <dbReference type="ChEBI" id="CHEBI:28938"/>
        <dbReference type="ChEBI" id="CHEBI:57603"/>
        <dbReference type="EC" id="4.3.1.7"/>
    </reaction>
</comment>
<dbReference type="OrthoDB" id="114248at2"/>
<dbReference type="PIRSF" id="PIRSF018982">
    <property type="entry name" value="EutC"/>
    <property type="match status" value="1"/>
</dbReference>
<keyword evidence="3 5" id="KW-0170">Cobalt</keyword>
<sequence>MEKNPVDKHQIVTSNSWASLRRHTDARIGLGRSGISQPTAPQLAFQQAHARARDAVHIPLDVRRLQSDLAEAGLQSLLLHSQAEDRATYLQRPDKGRRLDADSAALLKQLSEQQPASDATIVIADGLSSTAVQRHAARVAAEVDQRLAAEGLTRSPVCIVQQGRVAVGDEVGELLDSRVVILLVGERPGLSSPDSLGIYYTYNPRVGLTDAARNCISNIRPAGISPQDAAERLLWLVRESLRRKLSGVELKDESGDAEALEGEGQRNFLLE</sequence>
<keyword evidence="4 5" id="KW-1283">Bacterial microcompartment</keyword>
<reference evidence="7" key="1">
    <citation type="submission" date="2016-10" db="EMBL/GenBank/DDBJ databases">
        <authorList>
            <person name="Varghese N."/>
            <person name="Submissions S."/>
        </authorList>
    </citation>
    <scope>NUCLEOTIDE SEQUENCE [LARGE SCALE GENOMIC DNA]</scope>
    <source>
        <strain evidence="7">DSM 11526</strain>
    </source>
</reference>
<evidence type="ECO:0000256" key="5">
    <source>
        <dbReference type="HAMAP-Rule" id="MF_00601"/>
    </source>
</evidence>
<keyword evidence="7" id="KW-1185">Reference proteome</keyword>
<proteinExistence type="inferred from homology"/>
<evidence type="ECO:0000256" key="4">
    <source>
        <dbReference type="ARBA" id="ARBA00024446"/>
    </source>
</evidence>
<accession>A0A1H4FPL9</accession>
<dbReference type="GO" id="GO:0009350">
    <property type="term" value="C:ethanolamine ammonia-lyase complex"/>
    <property type="evidence" value="ECO:0007669"/>
    <property type="project" value="UniProtKB-UniRule"/>
</dbReference>
<keyword evidence="2 5" id="KW-0456">Lyase</keyword>
<evidence type="ECO:0000256" key="1">
    <source>
        <dbReference type="ARBA" id="ARBA00022628"/>
    </source>
</evidence>
<comment type="similarity">
    <text evidence="5">Belongs to the EutC family.</text>
</comment>
<protein>
    <recommendedName>
        <fullName evidence="5">Ethanolamine ammonia-lyase small subunit</fullName>
        <shortName evidence="5">EAL small subunit</shortName>
        <ecNumber evidence="5">4.3.1.7</ecNumber>
    </recommendedName>
</protein>
<dbReference type="Gene3D" id="1.10.30.40">
    <property type="entry name" value="Ethanolamine ammonia-lyase light chain (EutC), N-terminal domain"/>
    <property type="match status" value="1"/>
</dbReference>
<comment type="pathway">
    <text evidence="5">Amine and polyamine degradation; ethanolamine degradation.</text>
</comment>
<evidence type="ECO:0000256" key="2">
    <source>
        <dbReference type="ARBA" id="ARBA00023239"/>
    </source>
</evidence>
<evidence type="ECO:0000256" key="3">
    <source>
        <dbReference type="ARBA" id="ARBA00023285"/>
    </source>
</evidence>
<dbReference type="InterPro" id="IPR009246">
    <property type="entry name" value="EutC"/>
</dbReference>
<dbReference type="Gene3D" id="3.40.50.11240">
    <property type="entry name" value="Ethanolamine ammonia-lyase light chain (EutC)"/>
    <property type="match status" value="1"/>
</dbReference>
<dbReference type="GO" id="GO:0031419">
    <property type="term" value="F:cobalamin binding"/>
    <property type="evidence" value="ECO:0007669"/>
    <property type="project" value="UniProtKB-UniRule"/>
</dbReference>
<dbReference type="GO" id="GO:0006520">
    <property type="term" value="P:amino acid metabolic process"/>
    <property type="evidence" value="ECO:0007669"/>
    <property type="project" value="InterPro"/>
</dbReference>
<comment type="subcellular location">
    <subcellularLocation>
        <location evidence="5">Bacterial microcompartment</location>
    </subcellularLocation>
</comment>
<comment type="subunit">
    <text evidence="5">The basic unit is a heterodimer which dimerizes to form tetramers. The heterotetramers trimerize; 6 large subunits form a core ring with 6 small subunits projecting outwards.</text>
</comment>